<evidence type="ECO:0000256" key="1">
    <source>
        <dbReference type="SAM" id="MobiDB-lite"/>
    </source>
</evidence>
<dbReference type="Gene3D" id="1.25.40.540">
    <property type="entry name" value="TAP42-like family"/>
    <property type="match status" value="1"/>
</dbReference>
<dbReference type="InterPro" id="IPR038511">
    <property type="entry name" value="TAP42/TAP46-like_sf"/>
</dbReference>
<dbReference type="PANTHER" id="PTHR10933">
    <property type="entry name" value="IMMUNOGLOBULIN-BINDING PROTEIN 1"/>
    <property type="match status" value="1"/>
</dbReference>
<keyword evidence="2" id="KW-1133">Transmembrane helix</keyword>
<feature type="transmembrane region" description="Helical" evidence="2">
    <location>
        <begin position="20"/>
        <end position="37"/>
    </location>
</feature>
<keyword evidence="2" id="KW-0472">Membrane</keyword>
<proteinExistence type="predicted"/>
<dbReference type="PANTHER" id="PTHR10933:SF9">
    <property type="entry name" value="IMMUNOGLOBULIN-BINDING PROTEIN 1"/>
    <property type="match status" value="1"/>
</dbReference>
<evidence type="ECO:0008006" key="5">
    <source>
        <dbReference type="Google" id="ProtNLM"/>
    </source>
</evidence>
<name>A0A4U5M880_STECR</name>
<dbReference type="OrthoDB" id="10261753at2759"/>
<dbReference type="InterPro" id="IPR007304">
    <property type="entry name" value="TAP46-like"/>
</dbReference>
<dbReference type="Proteomes" id="UP000298663">
    <property type="component" value="Unassembled WGS sequence"/>
</dbReference>
<feature type="region of interest" description="Disordered" evidence="1">
    <location>
        <begin position="319"/>
        <end position="345"/>
    </location>
</feature>
<feature type="compositionally biased region" description="Acidic residues" evidence="1">
    <location>
        <begin position="323"/>
        <end position="336"/>
    </location>
</feature>
<keyword evidence="2" id="KW-0812">Transmembrane</keyword>
<dbReference type="AlphaFoldDB" id="A0A4U5M880"/>
<dbReference type="GO" id="GO:0005829">
    <property type="term" value="C:cytosol"/>
    <property type="evidence" value="ECO:0007669"/>
    <property type="project" value="TreeGrafter"/>
</dbReference>
<feature type="transmembrane region" description="Helical" evidence="2">
    <location>
        <begin position="110"/>
        <end position="128"/>
    </location>
</feature>
<organism evidence="3 4">
    <name type="scientific">Steinernema carpocapsae</name>
    <name type="common">Entomopathogenic nematode</name>
    <dbReference type="NCBI Taxonomy" id="34508"/>
    <lineage>
        <taxon>Eukaryota</taxon>
        <taxon>Metazoa</taxon>
        <taxon>Ecdysozoa</taxon>
        <taxon>Nematoda</taxon>
        <taxon>Chromadorea</taxon>
        <taxon>Rhabditida</taxon>
        <taxon>Tylenchina</taxon>
        <taxon>Panagrolaimomorpha</taxon>
        <taxon>Strongyloidoidea</taxon>
        <taxon>Steinernematidae</taxon>
        <taxon>Steinernema</taxon>
    </lineage>
</organism>
<dbReference type="GO" id="GO:0009966">
    <property type="term" value="P:regulation of signal transduction"/>
    <property type="evidence" value="ECO:0007669"/>
    <property type="project" value="InterPro"/>
</dbReference>
<dbReference type="GO" id="GO:0035303">
    <property type="term" value="P:regulation of dephosphorylation"/>
    <property type="evidence" value="ECO:0007669"/>
    <property type="project" value="TreeGrafter"/>
</dbReference>
<reference evidence="3 4" key="2">
    <citation type="journal article" date="2019" name="G3 (Bethesda)">
        <title>Hybrid Assembly of the Genome of the Entomopathogenic Nematode Steinernema carpocapsae Identifies the X-Chromosome.</title>
        <authorList>
            <person name="Serra L."/>
            <person name="Macchietto M."/>
            <person name="Macias-Munoz A."/>
            <person name="McGill C.J."/>
            <person name="Rodriguez I.M."/>
            <person name="Rodriguez B."/>
            <person name="Murad R."/>
            <person name="Mortazavi A."/>
        </authorList>
    </citation>
    <scope>NUCLEOTIDE SEQUENCE [LARGE SCALE GENOMIC DNA]</scope>
    <source>
        <strain evidence="3 4">ALL</strain>
    </source>
</reference>
<protein>
    <recommendedName>
        <fullName evidence="5">TAP42-like family protein</fullName>
    </recommendedName>
</protein>
<evidence type="ECO:0000256" key="2">
    <source>
        <dbReference type="SAM" id="Phobius"/>
    </source>
</evidence>
<dbReference type="EMBL" id="AZBU02000009">
    <property type="protein sequence ID" value="TKR65157.1"/>
    <property type="molecule type" value="Genomic_DNA"/>
</dbReference>
<evidence type="ECO:0000313" key="4">
    <source>
        <dbReference type="Proteomes" id="UP000298663"/>
    </source>
</evidence>
<dbReference type="Pfam" id="PF04177">
    <property type="entry name" value="TAP42"/>
    <property type="match status" value="1"/>
</dbReference>
<dbReference type="GO" id="GO:0051721">
    <property type="term" value="F:protein phosphatase 2A binding"/>
    <property type="evidence" value="ECO:0007669"/>
    <property type="project" value="TreeGrafter"/>
</dbReference>
<comment type="caution">
    <text evidence="3">The sequence shown here is derived from an EMBL/GenBank/DDBJ whole genome shotgun (WGS) entry which is preliminary data.</text>
</comment>
<sequence length="364" mass="42270">MPVARASVMEMAIFRQDVRIIFFIHTYPLLIFALRGLKMSNHDDEESMKEVLDHCEKVIEEVEEGKRSSTTAQDDLRDCIAKMEDLTRRVSQLCLFSDNEMYDELPTASLPYFLLPCYLAMATNALIVDRSEMIKYKEMSKAYFHDFLERLSNYDVIGFVLPWVAKRMSDEAEIRPAREPPAADRRLIKQKRYEQEAAMKEARENFRYQLQKNNGDDNALRSLMVVTLRLYAHKAMDTLNYLDEEINMLEYMSKLKSGEEQPLPKIKSKLPTFIIAKSAEQKKVFGLGYPAIPTVTVDEWYDGMVKSGRFAQPTANRVVGAPEECEQSEDEDAGDDDEKRAKLQRWDEYKDDHRRGWGNMHNKG</sequence>
<evidence type="ECO:0000313" key="3">
    <source>
        <dbReference type="EMBL" id="TKR65157.1"/>
    </source>
</evidence>
<reference evidence="3 4" key="1">
    <citation type="journal article" date="2015" name="Genome Biol.">
        <title>Comparative genomics of Steinernema reveals deeply conserved gene regulatory networks.</title>
        <authorList>
            <person name="Dillman A.R."/>
            <person name="Macchietto M."/>
            <person name="Porter C.F."/>
            <person name="Rogers A."/>
            <person name="Williams B."/>
            <person name="Antoshechkin I."/>
            <person name="Lee M.M."/>
            <person name="Goodwin Z."/>
            <person name="Lu X."/>
            <person name="Lewis E.E."/>
            <person name="Goodrich-Blair H."/>
            <person name="Stock S.P."/>
            <person name="Adams B.J."/>
            <person name="Sternberg P.W."/>
            <person name="Mortazavi A."/>
        </authorList>
    </citation>
    <scope>NUCLEOTIDE SEQUENCE [LARGE SCALE GENOMIC DNA]</scope>
    <source>
        <strain evidence="3 4">ALL</strain>
    </source>
</reference>
<accession>A0A4U5M880</accession>
<keyword evidence="4" id="KW-1185">Reference proteome</keyword>
<gene>
    <name evidence="3" type="ORF">L596_025604</name>
</gene>
<dbReference type="STRING" id="34508.A0A4U5M880"/>